<protein>
    <recommendedName>
        <fullName evidence="4">CUB domain-containing protein</fullName>
    </recommendedName>
</protein>
<keyword evidence="1" id="KW-0677">Repeat</keyword>
<evidence type="ECO:0000256" key="1">
    <source>
        <dbReference type="ARBA" id="ARBA00022737"/>
    </source>
</evidence>
<dbReference type="SUPFAM" id="SSF49854">
    <property type="entry name" value="Spermadhesin, CUB domain"/>
    <property type="match status" value="3"/>
</dbReference>
<feature type="non-terminal residue" evidence="5">
    <location>
        <position position="1"/>
    </location>
</feature>
<accession>A0A8S2TAI8</accession>
<proteinExistence type="predicted"/>
<dbReference type="AlphaFoldDB" id="A0A8S2TAI8"/>
<dbReference type="Proteomes" id="UP000676336">
    <property type="component" value="Unassembled WGS sequence"/>
</dbReference>
<feature type="non-terminal residue" evidence="5">
    <location>
        <position position="609"/>
    </location>
</feature>
<dbReference type="InterPro" id="IPR035914">
    <property type="entry name" value="Sperma_CUB_dom_sf"/>
</dbReference>
<dbReference type="Gene3D" id="2.60.120.290">
    <property type="entry name" value="Spermadhesin, CUB domain"/>
    <property type="match status" value="3"/>
</dbReference>
<evidence type="ECO:0000259" key="4">
    <source>
        <dbReference type="PROSITE" id="PS01180"/>
    </source>
</evidence>
<gene>
    <name evidence="5" type="ORF">SMN809_LOCUS24813</name>
</gene>
<comment type="caution">
    <text evidence="5">The sequence shown here is derived from an EMBL/GenBank/DDBJ whole genome shotgun (WGS) entry which is preliminary data.</text>
</comment>
<dbReference type="SMART" id="SM00042">
    <property type="entry name" value="CUB"/>
    <property type="match status" value="2"/>
</dbReference>
<comment type="caution">
    <text evidence="3">Lacks conserved residue(s) required for the propagation of feature annotation.</text>
</comment>
<organism evidence="5 6">
    <name type="scientific">Rotaria magnacalcarata</name>
    <dbReference type="NCBI Taxonomy" id="392030"/>
    <lineage>
        <taxon>Eukaryota</taxon>
        <taxon>Metazoa</taxon>
        <taxon>Spiralia</taxon>
        <taxon>Gnathifera</taxon>
        <taxon>Rotifera</taxon>
        <taxon>Eurotatoria</taxon>
        <taxon>Bdelloidea</taxon>
        <taxon>Philodinida</taxon>
        <taxon>Philodinidae</taxon>
        <taxon>Rotaria</taxon>
    </lineage>
</organism>
<reference evidence="5" key="1">
    <citation type="submission" date="2021-02" db="EMBL/GenBank/DDBJ databases">
        <authorList>
            <person name="Nowell W R."/>
        </authorList>
    </citation>
    <scope>NUCLEOTIDE SEQUENCE</scope>
</reference>
<name>A0A8S2TAI8_9BILA</name>
<dbReference type="PROSITE" id="PS01180">
    <property type="entry name" value="CUB"/>
    <property type="match status" value="1"/>
</dbReference>
<evidence type="ECO:0000256" key="2">
    <source>
        <dbReference type="ARBA" id="ARBA00023157"/>
    </source>
</evidence>
<sequence>TTATPKSPEILIDVDIVHPLEYKSHKRKSIYQYPYGTISSPNYPQNYSNNIICRWRLYHRNAFIRLYIHEFHTELHYDTLALHVGQNLNNRAMIIHELSGDDIDNRHLFIRNDNLFLIFTTDKSYNTSGFFLNYEIIERENYNWDLNENNGVIYSKDYPKFLRTNIEYTWIIHMNSSNEIEINLSDISIDYDYDYLHIITGDTFYSLNTPKSFRIQTINETKIILRTKHSNDDYQYRGFNLTYQKFNGISMEENNQLNTLPCGKKFSSYNGTIEFHTEIKTEMDCLILLEVDDGQNIFLRFDYLNWDNRENSIEIGLFHDPTQYEIYHISGNVSLDALPSTWFIANHSQIWIRFYSSQFSLGLTIFRLFYSETIEWSTISPEPYLQILDDNRLFPYQFISLPTNTTIINKITFERNYTALAPPITLDPFIHIEWLISLNDSSLIIFDVENLDGKTSAELTIHQDENFTKTYLLDTISAKRFSDVLFSVKSSFRIIYKSLSLPIPNQARLFRLNLYKVSKAYLHVGDLHYILGAKNESKFQWTIKGEYENSTFVGNLFSLNKNLLLQTTADTNLSVNNPVAYIPSSNFDIRYQPQEKTINSDFIIVLYEQ</sequence>
<dbReference type="CDD" id="cd00041">
    <property type="entry name" value="CUB"/>
    <property type="match status" value="2"/>
</dbReference>
<dbReference type="Pfam" id="PF00431">
    <property type="entry name" value="CUB"/>
    <property type="match status" value="2"/>
</dbReference>
<evidence type="ECO:0000313" key="6">
    <source>
        <dbReference type="Proteomes" id="UP000676336"/>
    </source>
</evidence>
<dbReference type="EMBL" id="CAJOBI010030559">
    <property type="protein sequence ID" value="CAF4270499.1"/>
    <property type="molecule type" value="Genomic_DNA"/>
</dbReference>
<evidence type="ECO:0000313" key="5">
    <source>
        <dbReference type="EMBL" id="CAF4270499.1"/>
    </source>
</evidence>
<dbReference type="PANTHER" id="PTHR24251">
    <property type="entry name" value="OVOCHYMASE-RELATED"/>
    <property type="match status" value="1"/>
</dbReference>
<evidence type="ECO:0000256" key="3">
    <source>
        <dbReference type="PROSITE-ProRule" id="PRU00059"/>
    </source>
</evidence>
<dbReference type="InterPro" id="IPR000859">
    <property type="entry name" value="CUB_dom"/>
</dbReference>
<keyword evidence="2" id="KW-1015">Disulfide bond</keyword>
<feature type="domain" description="CUB" evidence="4">
    <location>
        <begin position="26"/>
        <end position="137"/>
    </location>
</feature>